<keyword evidence="3" id="KW-0548">Nucleotidyltransferase</keyword>
<evidence type="ECO:0000259" key="2">
    <source>
        <dbReference type="Pfam" id="PF00078"/>
    </source>
</evidence>
<organism evidence="3 4">
    <name type="scientific">Tanacetum coccineum</name>
    <dbReference type="NCBI Taxonomy" id="301880"/>
    <lineage>
        <taxon>Eukaryota</taxon>
        <taxon>Viridiplantae</taxon>
        <taxon>Streptophyta</taxon>
        <taxon>Embryophyta</taxon>
        <taxon>Tracheophyta</taxon>
        <taxon>Spermatophyta</taxon>
        <taxon>Magnoliopsida</taxon>
        <taxon>eudicotyledons</taxon>
        <taxon>Gunneridae</taxon>
        <taxon>Pentapetalae</taxon>
        <taxon>asterids</taxon>
        <taxon>campanulids</taxon>
        <taxon>Asterales</taxon>
        <taxon>Asteraceae</taxon>
        <taxon>Asteroideae</taxon>
        <taxon>Anthemideae</taxon>
        <taxon>Anthemidinae</taxon>
        <taxon>Tanacetum</taxon>
    </lineage>
</organism>
<dbReference type="EMBL" id="BQNB010011445">
    <property type="protein sequence ID" value="GJS90677.1"/>
    <property type="molecule type" value="Genomic_DNA"/>
</dbReference>
<dbReference type="Pfam" id="PF00078">
    <property type="entry name" value="RVT_1"/>
    <property type="match status" value="1"/>
</dbReference>
<dbReference type="InterPro" id="IPR000477">
    <property type="entry name" value="RT_dom"/>
</dbReference>
<keyword evidence="3" id="KW-0808">Transferase</keyword>
<evidence type="ECO:0000256" key="1">
    <source>
        <dbReference type="SAM" id="MobiDB-lite"/>
    </source>
</evidence>
<keyword evidence="4" id="KW-1185">Reference proteome</keyword>
<evidence type="ECO:0000313" key="3">
    <source>
        <dbReference type="EMBL" id="GJS90677.1"/>
    </source>
</evidence>
<keyword evidence="3" id="KW-0695">RNA-directed DNA polymerase</keyword>
<dbReference type="GO" id="GO:0003964">
    <property type="term" value="F:RNA-directed DNA polymerase activity"/>
    <property type="evidence" value="ECO:0007669"/>
    <property type="project" value="UniProtKB-KW"/>
</dbReference>
<feature type="region of interest" description="Disordered" evidence="1">
    <location>
        <begin position="244"/>
        <end position="265"/>
    </location>
</feature>
<reference evidence="3" key="1">
    <citation type="journal article" date="2022" name="Int. J. Mol. Sci.">
        <title>Draft Genome of Tanacetum Coccineum: Genomic Comparison of Closely Related Tanacetum-Family Plants.</title>
        <authorList>
            <person name="Yamashiro T."/>
            <person name="Shiraishi A."/>
            <person name="Nakayama K."/>
            <person name="Satake H."/>
        </authorList>
    </citation>
    <scope>NUCLEOTIDE SEQUENCE</scope>
</reference>
<protein>
    <submittedName>
        <fullName evidence="3">RNA-directed DNA polymerase, eukaryota, reverse transcriptase zinc-binding domain protein</fullName>
    </submittedName>
</protein>
<sequence length="664" mass="76403">MNEIVTKEIRGIDKDVTYVIRENGMEIDEDEETNQKFESVNGDKVENQRKVVDDGLKDPDIVINLELVPSVINEKGDEVVVFYEELVEEGCEKWHLTICGYFVGWSMNVNELSPWMVNGKPLIVQTWDSDVEIVKTNPFKIPNLVNVPLKALSVTGINTLANRLGRPVVMDQMTANMCKNGTGRLGFARFLVEVEAKKGFFGQNRVRKKSKEEIESKRMSKNANENRGNKDCFMEVRSRKTNENDMGVKNNTTHQNQWNRDGMWNQRNGNYNRGIYVVKQKEASNEDKGNDGKSMDKRIEAQINSNVGIVMNDKPSTLEKVWKVPAETVNEIHKSANKYAFLSKCDEGNNENDTRYDRRNNMTNDDKDDIVGEVDKVTKHLVANEILDYSPTIIRKPYEVIKKHKDFRFSNYVADKLEFNEILEDYWKELHQGCHMFKLVKKLKGMKKPLNKLSYRNGLQQMFNLCAIWGDIFKCRLTAEEDNEMVINVTENQRSCFYIDSNKAPGPDEFTSCFFKKVNATIIALVAKLNTPNKVSDFRPIACCNVIYKCISKILTSRIKDGLKRIVSINQSAFVPVRHIQDNILITQEFLRGYNRVNGAQRCAMKIDIQKEYDTVNWEFLKNVLIQFGFHTIMFQRIMKCVTTSAFSICVNGEVHGYFKGKGS</sequence>
<evidence type="ECO:0000313" key="4">
    <source>
        <dbReference type="Proteomes" id="UP001151760"/>
    </source>
</evidence>
<dbReference type="PANTHER" id="PTHR46890:SF48">
    <property type="entry name" value="RNA-DIRECTED DNA POLYMERASE"/>
    <property type="match status" value="1"/>
</dbReference>
<dbReference type="InterPro" id="IPR052343">
    <property type="entry name" value="Retrotransposon-Effector_Assoc"/>
</dbReference>
<dbReference type="PANTHER" id="PTHR46890">
    <property type="entry name" value="NON-LTR RETROLELEMENT REVERSE TRANSCRIPTASE-LIKE PROTEIN-RELATED"/>
    <property type="match status" value="1"/>
</dbReference>
<gene>
    <name evidence="3" type="ORF">Tco_0773313</name>
</gene>
<accession>A0ABQ4ZLD5</accession>
<reference evidence="3" key="2">
    <citation type="submission" date="2022-01" db="EMBL/GenBank/DDBJ databases">
        <authorList>
            <person name="Yamashiro T."/>
            <person name="Shiraishi A."/>
            <person name="Satake H."/>
            <person name="Nakayama K."/>
        </authorList>
    </citation>
    <scope>NUCLEOTIDE SEQUENCE</scope>
</reference>
<proteinExistence type="predicted"/>
<name>A0ABQ4ZLD5_9ASTR</name>
<feature type="compositionally biased region" description="Polar residues" evidence="1">
    <location>
        <begin position="249"/>
        <end position="265"/>
    </location>
</feature>
<feature type="domain" description="Reverse transcriptase" evidence="2">
    <location>
        <begin position="533"/>
        <end position="648"/>
    </location>
</feature>
<comment type="caution">
    <text evidence="3">The sequence shown here is derived from an EMBL/GenBank/DDBJ whole genome shotgun (WGS) entry which is preliminary data.</text>
</comment>
<dbReference type="Proteomes" id="UP001151760">
    <property type="component" value="Unassembled WGS sequence"/>
</dbReference>